<reference evidence="3" key="2">
    <citation type="submission" date="2025-08" db="UniProtKB">
        <authorList>
            <consortium name="RefSeq"/>
        </authorList>
    </citation>
    <scope>IDENTIFICATION</scope>
    <source>
        <tissue evidence="3">Leaf</tissue>
    </source>
</reference>
<dbReference type="InterPro" id="IPR007612">
    <property type="entry name" value="LOR"/>
</dbReference>
<dbReference type="KEGG" id="rsz:108844637"/>
<name>A0A6J0MNE1_RAPSA</name>
<keyword evidence="2" id="KW-1185">Reference proteome</keyword>
<reference evidence="2" key="1">
    <citation type="journal article" date="2019" name="Database">
        <title>The radish genome database (RadishGD): an integrated information resource for radish genomics.</title>
        <authorList>
            <person name="Yu H.J."/>
            <person name="Baek S."/>
            <person name="Lee Y.J."/>
            <person name="Cho A."/>
            <person name="Mun J.H."/>
        </authorList>
    </citation>
    <scope>NUCLEOTIDE SEQUENCE [LARGE SCALE GENOMIC DNA]</scope>
    <source>
        <strain evidence="2">cv. WK10039</strain>
    </source>
</reference>
<sequence>MAEDDLETPYHPDPERIPVDLFASKKLPGLLSPGDLGFADSSDHLLFVLCKSSSSLKFLLDSSGVPLFSISRLHNGMWEIHKGDVGKSKELVLTVKRTSNKFSKTELDVSFAGESSSPQQENLVIKGCPFQKSCTIYSQDSIVAQTSLMYKLRQIYVGRSKFRLTIFPGSIDRSLVVAMVAVFLQGRN</sequence>
<comment type="similarity">
    <text evidence="1">Belongs to the LOR family.</text>
</comment>
<gene>
    <name evidence="3" type="primary">LOC108844637</name>
</gene>
<dbReference type="InterPro" id="IPR025659">
    <property type="entry name" value="Tubby-like_C"/>
</dbReference>
<dbReference type="GeneID" id="108844637"/>
<evidence type="ECO:0000313" key="2">
    <source>
        <dbReference type="Proteomes" id="UP000504610"/>
    </source>
</evidence>
<proteinExistence type="inferred from homology"/>
<dbReference type="Pfam" id="PF04525">
    <property type="entry name" value="LOR"/>
    <property type="match status" value="1"/>
</dbReference>
<organism evidence="2 3">
    <name type="scientific">Raphanus sativus</name>
    <name type="common">Radish</name>
    <name type="synonym">Raphanus raphanistrum var. sativus</name>
    <dbReference type="NCBI Taxonomy" id="3726"/>
    <lineage>
        <taxon>Eukaryota</taxon>
        <taxon>Viridiplantae</taxon>
        <taxon>Streptophyta</taxon>
        <taxon>Embryophyta</taxon>
        <taxon>Tracheophyta</taxon>
        <taxon>Spermatophyta</taxon>
        <taxon>Magnoliopsida</taxon>
        <taxon>eudicotyledons</taxon>
        <taxon>Gunneridae</taxon>
        <taxon>Pentapetalae</taxon>
        <taxon>rosids</taxon>
        <taxon>malvids</taxon>
        <taxon>Brassicales</taxon>
        <taxon>Brassicaceae</taxon>
        <taxon>Brassiceae</taxon>
        <taxon>Raphanus</taxon>
    </lineage>
</organism>
<dbReference type="AlphaFoldDB" id="A0A6J0MNE1"/>
<dbReference type="RefSeq" id="XP_018473423.1">
    <property type="nucleotide sequence ID" value="XM_018617921.2"/>
</dbReference>
<accession>A0A6J0MNE1</accession>
<dbReference type="PANTHER" id="PTHR31087">
    <property type="match status" value="1"/>
</dbReference>
<evidence type="ECO:0000256" key="1">
    <source>
        <dbReference type="ARBA" id="ARBA00005437"/>
    </source>
</evidence>
<dbReference type="SUPFAM" id="SSF54518">
    <property type="entry name" value="Tubby C-terminal domain-like"/>
    <property type="match status" value="1"/>
</dbReference>
<protein>
    <submittedName>
        <fullName evidence="3">Protein LURP-one-related 7</fullName>
    </submittedName>
</protein>
<dbReference type="PANTHER" id="PTHR31087:SF85">
    <property type="entry name" value="PROTEIN LURP-ONE-RELATED 7"/>
    <property type="match status" value="1"/>
</dbReference>
<evidence type="ECO:0000313" key="3">
    <source>
        <dbReference type="RefSeq" id="XP_018473423.1"/>
    </source>
</evidence>
<dbReference type="OrthoDB" id="770293at2759"/>
<dbReference type="Gene3D" id="2.40.160.200">
    <property type="entry name" value="LURP1-related"/>
    <property type="match status" value="1"/>
</dbReference>
<dbReference type="Proteomes" id="UP000504610">
    <property type="component" value="Chromosome 3"/>
</dbReference>
<dbReference type="InterPro" id="IPR038595">
    <property type="entry name" value="LOR_sf"/>
</dbReference>